<dbReference type="PIRSF" id="PIRSF006268">
    <property type="entry name" value="ApbE"/>
    <property type="match status" value="1"/>
</dbReference>
<feature type="binding site" evidence="11">
    <location>
        <position position="154"/>
    </location>
    <ligand>
        <name>Mg(2+)</name>
        <dbReference type="ChEBI" id="CHEBI:18420"/>
    </ligand>
</feature>
<keyword evidence="5 10" id="KW-0479">Metal-binding</keyword>
<evidence type="ECO:0000256" key="10">
    <source>
        <dbReference type="PIRNR" id="PIRNR006268"/>
    </source>
</evidence>
<dbReference type="AlphaFoldDB" id="A0A1F6UWJ9"/>
<organism evidence="12 13">
    <name type="scientific">Candidatus Muproteobacteria bacterium RBG_16_60_9</name>
    <dbReference type="NCBI Taxonomy" id="1817755"/>
    <lineage>
        <taxon>Bacteria</taxon>
        <taxon>Pseudomonadati</taxon>
        <taxon>Pseudomonadota</taxon>
        <taxon>Candidatus Muproteobacteria</taxon>
    </lineage>
</organism>
<evidence type="ECO:0000256" key="8">
    <source>
        <dbReference type="ARBA" id="ARBA00031306"/>
    </source>
</evidence>
<feature type="binding site" evidence="11">
    <location>
        <position position="278"/>
    </location>
    <ligand>
        <name>Mg(2+)</name>
        <dbReference type="ChEBI" id="CHEBI:18420"/>
    </ligand>
</feature>
<keyword evidence="6 10" id="KW-0274">FAD</keyword>
<evidence type="ECO:0000313" key="13">
    <source>
        <dbReference type="Proteomes" id="UP000179076"/>
    </source>
</evidence>
<sequence length="302" mass="33067">MTELTLQPALGYWIARFRAMASPCEILMDTTDADLARHLGRCAHEEALRIEQKFSRYRDDNLVHRINSANGAAVEVDEETAALLDYADACWRLSAGGFDITSGALRRVWRFDGSDPVPDPKAIAALLPLIGWDKVRWQKPRLTLAPGMEIDFGGLGKEYAVDRTAQRLRAEAPLSILVNYGGDLVATGPRQSGSSWTVGIEKPESVTDVSAAADTAQTTFELSRGGLATSGDTRRFLLKDGKRYGHILDPRTGWPVADAPRSITVVAGTCIEAGVFATLAMLRGSGAEQFLQEQEVRFWCLR</sequence>
<dbReference type="Proteomes" id="UP000179076">
    <property type="component" value="Unassembled WGS sequence"/>
</dbReference>
<evidence type="ECO:0000256" key="4">
    <source>
        <dbReference type="ARBA" id="ARBA00022679"/>
    </source>
</evidence>
<evidence type="ECO:0000256" key="5">
    <source>
        <dbReference type="ARBA" id="ARBA00022723"/>
    </source>
</evidence>
<comment type="caution">
    <text evidence="12">The sequence shown here is derived from an EMBL/GenBank/DDBJ whole genome shotgun (WGS) entry which is preliminary data.</text>
</comment>
<dbReference type="SUPFAM" id="SSF143631">
    <property type="entry name" value="ApbE-like"/>
    <property type="match status" value="1"/>
</dbReference>
<gene>
    <name evidence="12" type="ORF">A2W18_14925</name>
</gene>
<accession>A0A1F6UWJ9</accession>
<dbReference type="Gene3D" id="3.10.520.10">
    <property type="entry name" value="ApbE-like domains"/>
    <property type="match status" value="1"/>
</dbReference>
<dbReference type="GO" id="GO:0016740">
    <property type="term" value="F:transferase activity"/>
    <property type="evidence" value="ECO:0007669"/>
    <property type="project" value="UniProtKB-UniRule"/>
</dbReference>
<keyword evidence="3 10" id="KW-0285">Flavoprotein</keyword>
<evidence type="ECO:0000256" key="9">
    <source>
        <dbReference type="ARBA" id="ARBA00048540"/>
    </source>
</evidence>
<comment type="cofactor">
    <cofactor evidence="11">
        <name>Mg(2+)</name>
        <dbReference type="ChEBI" id="CHEBI:18420"/>
    </cofactor>
    <cofactor evidence="11">
        <name>Mn(2+)</name>
        <dbReference type="ChEBI" id="CHEBI:29035"/>
    </cofactor>
    <text evidence="11">Magnesium. Can also use manganese.</text>
</comment>
<evidence type="ECO:0000256" key="2">
    <source>
        <dbReference type="ARBA" id="ARBA00016337"/>
    </source>
</evidence>
<name>A0A1F6UWJ9_9PROT</name>
<dbReference type="Pfam" id="PF02424">
    <property type="entry name" value="ApbE"/>
    <property type="match status" value="1"/>
</dbReference>
<dbReference type="InterPro" id="IPR003374">
    <property type="entry name" value="ApbE-like_sf"/>
</dbReference>
<dbReference type="PANTHER" id="PTHR30040">
    <property type="entry name" value="THIAMINE BIOSYNTHESIS LIPOPROTEIN APBE"/>
    <property type="match status" value="1"/>
</dbReference>
<dbReference type="InterPro" id="IPR024932">
    <property type="entry name" value="ApbE"/>
</dbReference>
<evidence type="ECO:0000256" key="3">
    <source>
        <dbReference type="ARBA" id="ARBA00022630"/>
    </source>
</evidence>
<protein>
    <recommendedName>
        <fullName evidence="2 10">FAD:protein FMN transferase</fullName>
        <ecNumber evidence="1 10">2.7.1.180</ecNumber>
    </recommendedName>
    <alternativeName>
        <fullName evidence="8 10">Flavin transferase</fullName>
    </alternativeName>
</protein>
<dbReference type="EC" id="2.7.1.180" evidence="1 10"/>
<dbReference type="EMBL" id="MFSP01000188">
    <property type="protein sequence ID" value="OGI61785.1"/>
    <property type="molecule type" value="Genomic_DNA"/>
</dbReference>
<evidence type="ECO:0000256" key="11">
    <source>
        <dbReference type="PIRSR" id="PIRSR006268-2"/>
    </source>
</evidence>
<evidence type="ECO:0000256" key="6">
    <source>
        <dbReference type="ARBA" id="ARBA00022827"/>
    </source>
</evidence>
<keyword evidence="7 10" id="KW-0460">Magnesium</keyword>
<evidence type="ECO:0000313" key="12">
    <source>
        <dbReference type="EMBL" id="OGI61785.1"/>
    </source>
</evidence>
<dbReference type="PANTHER" id="PTHR30040:SF2">
    <property type="entry name" value="FAD:PROTEIN FMN TRANSFERASE"/>
    <property type="match status" value="1"/>
</dbReference>
<evidence type="ECO:0000256" key="7">
    <source>
        <dbReference type="ARBA" id="ARBA00022842"/>
    </source>
</evidence>
<evidence type="ECO:0000256" key="1">
    <source>
        <dbReference type="ARBA" id="ARBA00011955"/>
    </source>
</evidence>
<comment type="catalytic activity">
    <reaction evidence="9 10">
        <text>L-threonyl-[protein] + FAD = FMN-L-threonyl-[protein] + AMP + H(+)</text>
        <dbReference type="Rhea" id="RHEA:36847"/>
        <dbReference type="Rhea" id="RHEA-COMP:11060"/>
        <dbReference type="Rhea" id="RHEA-COMP:11061"/>
        <dbReference type="ChEBI" id="CHEBI:15378"/>
        <dbReference type="ChEBI" id="CHEBI:30013"/>
        <dbReference type="ChEBI" id="CHEBI:57692"/>
        <dbReference type="ChEBI" id="CHEBI:74257"/>
        <dbReference type="ChEBI" id="CHEBI:456215"/>
        <dbReference type="EC" id="2.7.1.180"/>
    </reaction>
</comment>
<dbReference type="GO" id="GO:0046872">
    <property type="term" value="F:metal ion binding"/>
    <property type="evidence" value="ECO:0007669"/>
    <property type="project" value="UniProtKB-UniRule"/>
</dbReference>
<proteinExistence type="inferred from homology"/>
<keyword evidence="4 10" id="KW-0808">Transferase</keyword>
<reference evidence="12 13" key="1">
    <citation type="journal article" date="2016" name="Nat. Commun.">
        <title>Thousands of microbial genomes shed light on interconnected biogeochemical processes in an aquifer system.</title>
        <authorList>
            <person name="Anantharaman K."/>
            <person name="Brown C.T."/>
            <person name="Hug L.A."/>
            <person name="Sharon I."/>
            <person name="Castelle C.J."/>
            <person name="Probst A.J."/>
            <person name="Thomas B.C."/>
            <person name="Singh A."/>
            <person name="Wilkins M.J."/>
            <person name="Karaoz U."/>
            <person name="Brodie E.L."/>
            <person name="Williams K.H."/>
            <person name="Hubbard S.S."/>
            <person name="Banfield J.F."/>
        </authorList>
    </citation>
    <scope>NUCLEOTIDE SEQUENCE [LARGE SCALE GENOMIC DNA]</scope>
</reference>
<comment type="similarity">
    <text evidence="10">Belongs to the ApbE family.</text>
</comment>